<feature type="transmembrane region" description="Helical" evidence="1">
    <location>
        <begin position="43"/>
        <end position="60"/>
    </location>
</feature>
<keyword evidence="1" id="KW-1133">Transmembrane helix</keyword>
<organism evidence="2">
    <name type="scientific">marine sediment metagenome</name>
    <dbReference type="NCBI Taxonomy" id="412755"/>
    <lineage>
        <taxon>unclassified sequences</taxon>
        <taxon>metagenomes</taxon>
        <taxon>ecological metagenomes</taxon>
    </lineage>
</organism>
<gene>
    <name evidence="2" type="ORF">S12H4_22716</name>
</gene>
<reference evidence="2" key="1">
    <citation type="journal article" date="2014" name="Front. Microbiol.">
        <title>High frequency of phylogenetically diverse reductive dehalogenase-homologous genes in deep subseafloor sedimentary metagenomes.</title>
        <authorList>
            <person name="Kawai M."/>
            <person name="Futagami T."/>
            <person name="Toyoda A."/>
            <person name="Takaki Y."/>
            <person name="Nishi S."/>
            <person name="Hori S."/>
            <person name="Arai W."/>
            <person name="Tsubouchi T."/>
            <person name="Morono Y."/>
            <person name="Uchiyama I."/>
            <person name="Ito T."/>
            <person name="Fujiyama A."/>
            <person name="Inagaki F."/>
            <person name="Takami H."/>
        </authorList>
    </citation>
    <scope>NUCLEOTIDE SEQUENCE</scope>
    <source>
        <strain evidence="2">Expedition CK06-06</strain>
    </source>
</reference>
<name>X1RBH3_9ZZZZ</name>
<evidence type="ECO:0000256" key="1">
    <source>
        <dbReference type="SAM" id="Phobius"/>
    </source>
</evidence>
<feature type="transmembrane region" description="Helical" evidence="1">
    <location>
        <begin position="12"/>
        <end position="31"/>
    </location>
</feature>
<dbReference type="AlphaFoldDB" id="X1RBH3"/>
<sequence length="66" mass="7239">MNTIEIIRAIVRPYVSFILISAIVIMGIILILKFGTEELAKTFAIFILGSGATIIGFHFGERAAKK</sequence>
<comment type="caution">
    <text evidence="2">The sequence shown here is derived from an EMBL/GenBank/DDBJ whole genome shotgun (WGS) entry which is preliminary data.</text>
</comment>
<dbReference type="EMBL" id="BARW01011902">
    <property type="protein sequence ID" value="GAI78092.1"/>
    <property type="molecule type" value="Genomic_DNA"/>
</dbReference>
<evidence type="ECO:0000313" key="2">
    <source>
        <dbReference type="EMBL" id="GAI78092.1"/>
    </source>
</evidence>
<protein>
    <submittedName>
        <fullName evidence="2">Uncharacterized protein</fullName>
    </submittedName>
</protein>
<proteinExistence type="predicted"/>
<keyword evidence="1" id="KW-0812">Transmembrane</keyword>
<keyword evidence="1" id="KW-0472">Membrane</keyword>
<accession>X1RBH3</accession>